<dbReference type="EMBL" id="JAEEGA010000006">
    <property type="protein sequence ID" value="MBP1041558.1"/>
    <property type="molecule type" value="Genomic_DNA"/>
</dbReference>
<dbReference type="SUPFAM" id="SSF51306">
    <property type="entry name" value="LexA/Signal peptidase"/>
    <property type="match status" value="1"/>
</dbReference>
<dbReference type="InterPro" id="IPR001733">
    <property type="entry name" value="Peptidase_S26B"/>
</dbReference>
<dbReference type="InterPro" id="IPR036286">
    <property type="entry name" value="LexA/Signal_pep-like_sf"/>
</dbReference>
<name>A0A940PEW3_9ENTE</name>
<protein>
    <recommendedName>
        <fullName evidence="5">Signal peptidase I</fullName>
        <ecNumber evidence="5">3.4.21.89</ecNumber>
    </recommendedName>
</protein>
<evidence type="ECO:0000256" key="1">
    <source>
        <dbReference type="ARBA" id="ARBA00004370"/>
    </source>
</evidence>
<evidence type="ECO:0000256" key="2">
    <source>
        <dbReference type="ARBA" id="ARBA00022692"/>
    </source>
</evidence>
<comment type="subcellular location">
    <subcellularLocation>
        <location evidence="1">Membrane</location>
    </subcellularLocation>
</comment>
<dbReference type="AlphaFoldDB" id="A0A940PEW3"/>
<evidence type="ECO:0000256" key="5">
    <source>
        <dbReference type="NCBIfam" id="TIGR02228"/>
    </source>
</evidence>
<dbReference type="InterPro" id="IPR019533">
    <property type="entry name" value="Peptidase_S26"/>
</dbReference>
<keyword evidence="2 6" id="KW-0812">Transmembrane</keyword>
<proteinExistence type="predicted"/>
<keyword evidence="8" id="KW-1185">Reference proteome</keyword>
<dbReference type="EC" id="3.4.21.89" evidence="5"/>
<evidence type="ECO:0000256" key="4">
    <source>
        <dbReference type="ARBA" id="ARBA00023136"/>
    </source>
</evidence>
<dbReference type="CDD" id="cd06530">
    <property type="entry name" value="S26_SPase_I"/>
    <property type="match status" value="1"/>
</dbReference>
<evidence type="ECO:0000313" key="7">
    <source>
        <dbReference type="EMBL" id="MBP1041558.1"/>
    </source>
</evidence>
<dbReference type="PANTHER" id="PTHR10806">
    <property type="entry name" value="SIGNAL PEPTIDASE COMPLEX CATALYTIC SUBUNIT SEC11"/>
    <property type="match status" value="1"/>
</dbReference>
<dbReference type="GO" id="GO:0006465">
    <property type="term" value="P:signal peptide processing"/>
    <property type="evidence" value="ECO:0007669"/>
    <property type="project" value="UniProtKB-UniRule"/>
</dbReference>
<keyword evidence="3 6" id="KW-1133">Transmembrane helix</keyword>
<dbReference type="GO" id="GO:0004252">
    <property type="term" value="F:serine-type endopeptidase activity"/>
    <property type="evidence" value="ECO:0007669"/>
    <property type="project" value="UniProtKB-UniRule"/>
</dbReference>
<dbReference type="RefSeq" id="WP_209527608.1">
    <property type="nucleotide sequence ID" value="NZ_JAEEGA010000006.1"/>
</dbReference>
<dbReference type="Gene3D" id="2.10.109.10">
    <property type="entry name" value="Umud Fragment, subunit A"/>
    <property type="match status" value="1"/>
</dbReference>
<dbReference type="Proteomes" id="UP000674938">
    <property type="component" value="Unassembled WGS sequence"/>
</dbReference>
<keyword evidence="4 6" id="KW-0472">Membrane</keyword>
<feature type="transmembrane region" description="Helical" evidence="6">
    <location>
        <begin position="135"/>
        <end position="153"/>
    </location>
</feature>
<evidence type="ECO:0000256" key="6">
    <source>
        <dbReference type="SAM" id="Phobius"/>
    </source>
</evidence>
<organism evidence="7 8">
    <name type="scientific">Vagococcus allomyrinae</name>
    <dbReference type="NCBI Taxonomy" id="2794353"/>
    <lineage>
        <taxon>Bacteria</taxon>
        <taxon>Bacillati</taxon>
        <taxon>Bacillota</taxon>
        <taxon>Bacilli</taxon>
        <taxon>Lactobacillales</taxon>
        <taxon>Enterococcaceae</taxon>
        <taxon>Vagococcus</taxon>
    </lineage>
</organism>
<reference evidence="7" key="1">
    <citation type="submission" date="2020-12" db="EMBL/GenBank/DDBJ databases">
        <title>Vagococcus allomyrinae sp. nov. and Enterococcus lavae sp. nov., isolated from the larvae of Allomyrina dichotoma.</title>
        <authorList>
            <person name="Lee S.D."/>
        </authorList>
    </citation>
    <scope>NUCLEOTIDE SEQUENCE</scope>
    <source>
        <strain evidence="7">BWB3-3</strain>
    </source>
</reference>
<dbReference type="NCBIfam" id="TIGR02228">
    <property type="entry name" value="sigpep_I_arch"/>
    <property type="match status" value="1"/>
</dbReference>
<evidence type="ECO:0000256" key="3">
    <source>
        <dbReference type="ARBA" id="ARBA00022989"/>
    </source>
</evidence>
<dbReference type="GO" id="GO:0016020">
    <property type="term" value="C:membrane"/>
    <property type="evidence" value="ECO:0007669"/>
    <property type="project" value="UniProtKB-SubCell"/>
</dbReference>
<evidence type="ECO:0000313" key="8">
    <source>
        <dbReference type="Proteomes" id="UP000674938"/>
    </source>
</evidence>
<accession>A0A940PEW3</accession>
<keyword evidence="7" id="KW-0378">Hydrolase</keyword>
<sequence length="169" mass="18587">MTKLINQLGSLLVLALALLTFFFFIGRTQGRGAFIVLSGSMEPAYPVGGVVFTKPLNFSELTVGDAITFRSQGKDNKVVTHRIIEINQQEGFARTQGDANKVPDGQVVLPKDIIGKVTSGVPYLGYGLVFLQSHLGKWLMLMIVISSLIIYVIRRFILTKKSTITEVKV</sequence>
<gene>
    <name evidence="7" type="ORF">I6N95_11125</name>
</gene>
<dbReference type="GO" id="GO:0009003">
    <property type="term" value="F:signal peptidase activity"/>
    <property type="evidence" value="ECO:0007669"/>
    <property type="project" value="UniProtKB-EC"/>
</dbReference>
<comment type="caution">
    <text evidence="7">The sequence shown here is derived from an EMBL/GenBank/DDBJ whole genome shotgun (WGS) entry which is preliminary data.</text>
</comment>
<dbReference type="PANTHER" id="PTHR10806:SF6">
    <property type="entry name" value="SIGNAL PEPTIDASE COMPLEX CATALYTIC SUBUNIT SEC11"/>
    <property type="match status" value="1"/>
</dbReference>